<dbReference type="Proteomes" id="UP000276776">
    <property type="component" value="Unassembled WGS sequence"/>
</dbReference>
<evidence type="ECO:0000313" key="3">
    <source>
        <dbReference type="Proteomes" id="UP000276776"/>
    </source>
</evidence>
<sequence length="349" mass="38651">MSLLQSQRNQQIHQRSRILNSSSSNGPTQQIILQPVRLRQEPAQHRSVGFGNRRPIIIWKDSATNNAHFPLLTSRPMLRNVSRSPMILHSVPSFTTKMPSISSTHPLRIVASWIVPLKRVKPSHHKLPNSIQFLTTVLPIQIQKRLSSRKIIQLQQLTFVHKSSTSPIPKSSLPFTLSTVVLNDQPSATSFKPMLTSSNFITIKNFTTTTPTFIVKTVPKLKETKLVKVNSDSELAKNENSTEGNFNSSLISSNNLGDNKLHAKNAKENNMTFSRSDEIAEGSESLNESSSLAPLIFGTESPKDLRNFGSSPGFLPPSDAVVKQLNDASDFLTIAKAMNLRETIKGAIS</sequence>
<gene>
    <name evidence="2" type="ORF">TCLT_LOCUS7338</name>
</gene>
<reference evidence="2 3" key="2">
    <citation type="submission" date="2018-11" db="EMBL/GenBank/DDBJ databases">
        <authorList>
            <consortium name="Pathogen Informatics"/>
        </authorList>
    </citation>
    <scope>NUCLEOTIDE SEQUENCE [LARGE SCALE GENOMIC DNA]</scope>
</reference>
<evidence type="ECO:0000256" key="1">
    <source>
        <dbReference type="SAM" id="MobiDB-lite"/>
    </source>
</evidence>
<dbReference type="OrthoDB" id="5877987at2759"/>
<dbReference type="EMBL" id="UYYF01004497">
    <property type="protein sequence ID" value="VDN04782.1"/>
    <property type="molecule type" value="Genomic_DNA"/>
</dbReference>
<evidence type="ECO:0000313" key="4">
    <source>
        <dbReference type="WBParaSite" id="TCLT_0000734901-mRNA-1"/>
    </source>
</evidence>
<feature type="region of interest" description="Disordered" evidence="1">
    <location>
        <begin position="1"/>
        <end position="27"/>
    </location>
</feature>
<dbReference type="WBParaSite" id="TCLT_0000734901-mRNA-1">
    <property type="protein sequence ID" value="TCLT_0000734901-mRNA-1"/>
    <property type="gene ID" value="TCLT_0000734901"/>
</dbReference>
<organism evidence="4">
    <name type="scientific">Thelazia callipaeda</name>
    <name type="common">Oriental eyeworm</name>
    <name type="synonym">Parasitic nematode</name>
    <dbReference type="NCBI Taxonomy" id="103827"/>
    <lineage>
        <taxon>Eukaryota</taxon>
        <taxon>Metazoa</taxon>
        <taxon>Ecdysozoa</taxon>
        <taxon>Nematoda</taxon>
        <taxon>Chromadorea</taxon>
        <taxon>Rhabditida</taxon>
        <taxon>Spirurina</taxon>
        <taxon>Spiruromorpha</taxon>
        <taxon>Thelazioidea</taxon>
        <taxon>Thelaziidae</taxon>
        <taxon>Thelazia</taxon>
    </lineage>
</organism>
<protein>
    <submittedName>
        <fullName evidence="2 4">Uncharacterized protein</fullName>
    </submittedName>
</protein>
<accession>A0A0N5D360</accession>
<name>A0A0N5D360_THECL</name>
<reference evidence="4" key="1">
    <citation type="submission" date="2017-02" db="UniProtKB">
        <authorList>
            <consortium name="WormBaseParasite"/>
        </authorList>
    </citation>
    <scope>IDENTIFICATION</scope>
</reference>
<evidence type="ECO:0000313" key="2">
    <source>
        <dbReference type="EMBL" id="VDN04782.1"/>
    </source>
</evidence>
<keyword evidence="3" id="KW-1185">Reference proteome</keyword>
<dbReference type="AlphaFoldDB" id="A0A0N5D360"/>
<proteinExistence type="predicted"/>